<name>A0A2C5XBT6_9PEZI</name>
<proteinExistence type="predicted"/>
<organism evidence="1 2">
    <name type="scientific">Ceratocystis fimbriata CBS 114723</name>
    <dbReference type="NCBI Taxonomy" id="1035309"/>
    <lineage>
        <taxon>Eukaryota</taxon>
        <taxon>Fungi</taxon>
        <taxon>Dikarya</taxon>
        <taxon>Ascomycota</taxon>
        <taxon>Pezizomycotina</taxon>
        <taxon>Sordariomycetes</taxon>
        <taxon>Hypocreomycetidae</taxon>
        <taxon>Microascales</taxon>
        <taxon>Ceratocystidaceae</taxon>
        <taxon>Ceratocystis</taxon>
    </lineage>
</organism>
<dbReference type="EMBL" id="APWK03000027">
    <property type="protein sequence ID" value="PHH54424.1"/>
    <property type="molecule type" value="Genomic_DNA"/>
</dbReference>
<dbReference type="Proteomes" id="UP000222788">
    <property type="component" value="Unassembled WGS sequence"/>
</dbReference>
<dbReference type="AlphaFoldDB" id="A0A2C5XBT6"/>
<gene>
    <name evidence="1" type="ORF">CFIMG_007929RA00001</name>
</gene>
<reference evidence="1 2" key="2">
    <citation type="journal article" date="2013" name="IMA Fungus">
        <title>IMA Genome-F 1: Ceratocystis fimbriata: Draft nuclear genome sequence for the plant pathogen, Ceratocystis fimbriata.</title>
        <authorList>
            <person name="Wilken P.M."/>
            <person name="Steenkamp E.T."/>
            <person name="Wingfield M.J."/>
            <person name="de Beer Z.W."/>
            <person name="Wingfield B.D."/>
        </authorList>
    </citation>
    <scope>NUCLEOTIDE SEQUENCE [LARGE SCALE GENOMIC DNA]</scope>
    <source>
        <strain evidence="1 2">CBS 114723</strain>
    </source>
</reference>
<reference evidence="1 2" key="1">
    <citation type="journal article" date="2013" name="Fungal Biol.">
        <title>Analysis of microsatellite markers in the genome of the plant pathogen Ceratocystis fimbriata.</title>
        <authorList>
            <person name="Simpson M.C."/>
            <person name="Wilken P.M."/>
            <person name="Coetzee M.P."/>
            <person name="Wingfield M.J."/>
            <person name="Wingfield B.D."/>
        </authorList>
    </citation>
    <scope>NUCLEOTIDE SEQUENCE [LARGE SCALE GENOMIC DNA]</scope>
    <source>
        <strain evidence="1 2">CBS 114723</strain>
    </source>
</reference>
<evidence type="ECO:0000313" key="2">
    <source>
        <dbReference type="Proteomes" id="UP000222788"/>
    </source>
</evidence>
<evidence type="ECO:0000313" key="1">
    <source>
        <dbReference type="EMBL" id="PHH54424.1"/>
    </source>
</evidence>
<protein>
    <submittedName>
        <fullName evidence="1">Uncharacterized protein</fullName>
    </submittedName>
</protein>
<accession>A0A2C5XBT6</accession>
<keyword evidence="2" id="KW-1185">Reference proteome</keyword>
<comment type="caution">
    <text evidence="1">The sequence shown here is derived from an EMBL/GenBank/DDBJ whole genome shotgun (WGS) entry which is preliminary data.</text>
</comment>
<sequence length="125" mass="13756">MSIAFQIQIRQRKIIPTPNKPSKQNAKPIDSAKAFHLFTSTTIITALPFVYSLCLPVKLATLDIHTVLGNRHTQVLHRQYRTVLPTARAATTISRALDSQRPASTLILGSRLTSSLASHRKAATS</sequence>